<dbReference type="AlphaFoldDB" id="A0A0B7ANK4"/>
<organism evidence="2">
    <name type="scientific">Arion vulgaris</name>
    <dbReference type="NCBI Taxonomy" id="1028688"/>
    <lineage>
        <taxon>Eukaryota</taxon>
        <taxon>Metazoa</taxon>
        <taxon>Spiralia</taxon>
        <taxon>Lophotrochozoa</taxon>
        <taxon>Mollusca</taxon>
        <taxon>Gastropoda</taxon>
        <taxon>Heterobranchia</taxon>
        <taxon>Euthyneura</taxon>
        <taxon>Panpulmonata</taxon>
        <taxon>Eupulmonata</taxon>
        <taxon>Stylommatophora</taxon>
        <taxon>Helicina</taxon>
        <taxon>Arionoidea</taxon>
        <taxon>Arionidae</taxon>
        <taxon>Arion</taxon>
    </lineage>
</organism>
<name>A0A0B7ANK4_9EUPU</name>
<feature type="compositionally biased region" description="Basic and acidic residues" evidence="1">
    <location>
        <begin position="10"/>
        <end position="19"/>
    </location>
</feature>
<feature type="non-terminal residue" evidence="2">
    <location>
        <position position="54"/>
    </location>
</feature>
<feature type="region of interest" description="Disordered" evidence="1">
    <location>
        <begin position="1"/>
        <end position="35"/>
    </location>
</feature>
<sequence length="54" mass="6204">MDYPGKPSRKLPETEERGQLLRPYVPRGTEKSSHQGTLGIWNCMEGEEFGHILF</sequence>
<gene>
    <name evidence="2" type="primary">ORF130193</name>
</gene>
<dbReference type="EMBL" id="HACG01035342">
    <property type="protein sequence ID" value="CEK82207.1"/>
    <property type="molecule type" value="Transcribed_RNA"/>
</dbReference>
<proteinExistence type="predicted"/>
<reference evidence="2" key="1">
    <citation type="submission" date="2014-12" db="EMBL/GenBank/DDBJ databases">
        <title>Insight into the proteome of Arion vulgaris.</title>
        <authorList>
            <person name="Aradska J."/>
            <person name="Bulat T."/>
            <person name="Smidak R."/>
            <person name="Sarate P."/>
            <person name="Gangsoo J."/>
            <person name="Sialana F."/>
            <person name="Bilban M."/>
            <person name="Lubec G."/>
        </authorList>
    </citation>
    <scope>NUCLEOTIDE SEQUENCE</scope>
    <source>
        <tissue evidence="2">Skin</tissue>
    </source>
</reference>
<accession>A0A0B7ANK4</accession>
<evidence type="ECO:0000313" key="2">
    <source>
        <dbReference type="EMBL" id="CEK82207.1"/>
    </source>
</evidence>
<protein>
    <submittedName>
        <fullName evidence="2">Uncharacterized protein</fullName>
    </submittedName>
</protein>
<evidence type="ECO:0000256" key="1">
    <source>
        <dbReference type="SAM" id="MobiDB-lite"/>
    </source>
</evidence>